<dbReference type="Gene3D" id="1.10.30.10">
    <property type="entry name" value="High mobility group box domain"/>
    <property type="match status" value="1"/>
</dbReference>
<name>A0AAV8SX64_9ROSI</name>
<comment type="similarity">
    <text evidence="1">Belongs to the YABBY family.</text>
</comment>
<organism evidence="7 8">
    <name type="scientific">Erythroxylum novogranatense</name>
    <dbReference type="NCBI Taxonomy" id="1862640"/>
    <lineage>
        <taxon>Eukaryota</taxon>
        <taxon>Viridiplantae</taxon>
        <taxon>Streptophyta</taxon>
        <taxon>Embryophyta</taxon>
        <taxon>Tracheophyta</taxon>
        <taxon>Spermatophyta</taxon>
        <taxon>Magnoliopsida</taxon>
        <taxon>eudicotyledons</taxon>
        <taxon>Gunneridae</taxon>
        <taxon>Pentapetalae</taxon>
        <taxon>rosids</taxon>
        <taxon>fabids</taxon>
        <taxon>Malpighiales</taxon>
        <taxon>Erythroxylaceae</taxon>
        <taxon>Erythroxylum</taxon>
    </lineage>
</organism>
<dbReference type="InterPro" id="IPR056775">
    <property type="entry name" value="YABBY_C"/>
</dbReference>
<reference evidence="7 8" key="1">
    <citation type="submission" date="2021-09" db="EMBL/GenBank/DDBJ databases">
        <title>Genomic insights and catalytic innovation underlie evolution of tropane alkaloids biosynthesis.</title>
        <authorList>
            <person name="Wang Y.-J."/>
            <person name="Tian T."/>
            <person name="Huang J.-P."/>
            <person name="Huang S.-X."/>
        </authorList>
    </citation>
    <scope>NUCLEOTIDE SEQUENCE [LARGE SCALE GENOMIC DNA]</scope>
    <source>
        <strain evidence="7">KIB-2018</strain>
        <tissue evidence="7">Leaf</tissue>
    </source>
</reference>
<dbReference type="GO" id="GO:0008270">
    <property type="term" value="F:zinc ion binding"/>
    <property type="evidence" value="ECO:0007669"/>
    <property type="project" value="UniProtKB-KW"/>
</dbReference>
<dbReference type="Pfam" id="PF04690">
    <property type="entry name" value="YABBY"/>
    <property type="match status" value="1"/>
</dbReference>
<gene>
    <name evidence="7" type="ORF">K2173_003225</name>
</gene>
<evidence type="ECO:0000256" key="2">
    <source>
        <dbReference type="ARBA" id="ARBA00022723"/>
    </source>
</evidence>
<dbReference type="PANTHER" id="PTHR31675:SF8">
    <property type="entry name" value="AXIAL REGULATOR YABBY 4"/>
    <property type="match status" value="1"/>
</dbReference>
<dbReference type="AlphaFoldDB" id="A0AAV8SX64"/>
<protein>
    <recommendedName>
        <fullName evidence="6">YABBY protein C-terminal domain-containing protein</fullName>
    </recommendedName>
</protein>
<dbReference type="InterPro" id="IPR006780">
    <property type="entry name" value="YABBY"/>
</dbReference>
<evidence type="ECO:0000313" key="8">
    <source>
        <dbReference type="Proteomes" id="UP001159364"/>
    </source>
</evidence>
<evidence type="ECO:0000259" key="6">
    <source>
        <dbReference type="Pfam" id="PF04690"/>
    </source>
</evidence>
<proteinExistence type="inferred from homology"/>
<dbReference type="InterPro" id="IPR036910">
    <property type="entry name" value="HMG_box_dom_sf"/>
</dbReference>
<dbReference type="CDD" id="cd00084">
    <property type="entry name" value="HMG-box_SF"/>
    <property type="match status" value="1"/>
</dbReference>
<keyword evidence="3" id="KW-0863">Zinc-finger</keyword>
<evidence type="ECO:0000256" key="1">
    <source>
        <dbReference type="ARBA" id="ARBA00010325"/>
    </source>
</evidence>
<comment type="caution">
    <text evidence="7">The sequence shown here is derived from an EMBL/GenBank/DDBJ whole genome shotgun (WGS) entry which is preliminary data.</text>
</comment>
<evidence type="ECO:0000256" key="3">
    <source>
        <dbReference type="ARBA" id="ARBA00022771"/>
    </source>
</evidence>
<evidence type="ECO:0000256" key="4">
    <source>
        <dbReference type="ARBA" id="ARBA00022833"/>
    </source>
</evidence>
<dbReference type="PANTHER" id="PTHR31675">
    <property type="entry name" value="PROTEIN YABBY 6-RELATED"/>
    <property type="match status" value="1"/>
</dbReference>
<sequence length="156" mass="17910">MVIVSCGHCTSLLSVNMIKTTFVPFHLLASLRRDDREKEEVNLEHVAVRNAMDTQYCSSLMTCDNEEDRKISENSVTNKGPEKRQRAPSGYNRFIKDEIRRLKAENQNMAHKEAFSTTAKNWANNPPVRYNEAGENCREEVKKATWGNEAVEVINY</sequence>
<keyword evidence="4" id="KW-0862">Zinc</keyword>
<evidence type="ECO:0000256" key="5">
    <source>
        <dbReference type="SAM" id="MobiDB-lite"/>
    </source>
</evidence>
<dbReference type="Proteomes" id="UP001159364">
    <property type="component" value="Linkage Group LG07"/>
</dbReference>
<feature type="region of interest" description="Disordered" evidence="5">
    <location>
        <begin position="68"/>
        <end position="90"/>
    </location>
</feature>
<accession>A0AAV8SX64</accession>
<dbReference type="GO" id="GO:0045165">
    <property type="term" value="P:cell fate commitment"/>
    <property type="evidence" value="ECO:0007669"/>
    <property type="project" value="TreeGrafter"/>
</dbReference>
<dbReference type="GO" id="GO:0048481">
    <property type="term" value="P:plant ovule development"/>
    <property type="evidence" value="ECO:0007669"/>
    <property type="project" value="TreeGrafter"/>
</dbReference>
<keyword evidence="2" id="KW-0479">Metal-binding</keyword>
<keyword evidence="8" id="KW-1185">Reference proteome</keyword>
<dbReference type="EMBL" id="JAIWQS010000007">
    <property type="protein sequence ID" value="KAJ8758987.1"/>
    <property type="molecule type" value="Genomic_DNA"/>
</dbReference>
<feature type="domain" description="YABBY protein C-terminal" evidence="6">
    <location>
        <begin position="65"/>
        <end position="131"/>
    </location>
</feature>
<dbReference type="SUPFAM" id="SSF47095">
    <property type="entry name" value="HMG-box"/>
    <property type="match status" value="1"/>
</dbReference>
<evidence type="ECO:0000313" key="7">
    <source>
        <dbReference type="EMBL" id="KAJ8758987.1"/>
    </source>
</evidence>
<dbReference type="GO" id="GO:0005634">
    <property type="term" value="C:nucleus"/>
    <property type="evidence" value="ECO:0007669"/>
    <property type="project" value="TreeGrafter"/>
</dbReference>
<dbReference type="GO" id="GO:0009944">
    <property type="term" value="P:polarity specification of adaxial/abaxial axis"/>
    <property type="evidence" value="ECO:0007669"/>
    <property type="project" value="TreeGrafter"/>
</dbReference>